<keyword evidence="1" id="KW-0812">Transmembrane</keyword>
<dbReference type="Pfam" id="PF00990">
    <property type="entry name" value="GGDEF"/>
    <property type="match status" value="1"/>
</dbReference>
<sequence length="364" mass="41760">MDRIKPKYLRSLYDLKAILMKVFLTFAVLAIVGTWWIEALESHINPIDRIAYPIMIAVFGISAFWLHLKPKSLRKVEYITFTTFASYCFVDFQAMLFGLPLFIADLYSVATFLQWLPMVYISAFIMLEIRNAIIASGLFYTSLVIPIVSYRFIQYVPDLASTQIYLTAMVVCFAHPIYILMLLGIALLKEQLVQIKTQAENMSVAATTDYLTGITNRRFATQSLDHLLELAKIENFHLTIFVLDIDHFKEVNDSFGHDVGDRVLICLANFLRQNLRDSDILGRWGGEEFIVILQKTDLQTACHLAERLYERNSEWVYEKVGHVTFSIGIATSRPDDTTDSLFKRADASLYQAKQNGRNRFEIAV</sequence>
<proteinExistence type="predicted"/>
<dbReference type="InterPro" id="IPR050469">
    <property type="entry name" value="Diguanylate_Cyclase"/>
</dbReference>
<comment type="caution">
    <text evidence="3">The sequence shown here is derived from an EMBL/GenBank/DDBJ whole genome shotgun (WGS) entry which is preliminary data.</text>
</comment>
<feature type="transmembrane region" description="Helical" evidence="1">
    <location>
        <begin position="165"/>
        <end position="188"/>
    </location>
</feature>
<dbReference type="Gene3D" id="3.30.70.270">
    <property type="match status" value="1"/>
</dbReference>
<dbReference type="PANTHER" id="PTHR45138">
    <property type="entry name" value="REGULATORY COMPONENTS OF SENSORY TRANSDUCTION SYSTEM"/>
    <property type="match status" value="1"/>
</dbReference>
<reference evidence="3 4" key="1">
    <citation type="submission" date="2020-03" db="EMBL/GenBank/DDBJ databases">
        <title>Draft Genome Sequence of 2-Methylisoborneol Producing Pseudanabaena yagii Strain GIHE-NHR1 Isolated from North Han River in South Korea.</title>
        <authorList>
            <person name="Jeong J."/>
        </authorList>
    </citation>
    <scope>NUCLEOTIDE SEQUENCE [LARGE SCALE GENOMIC DNA]</scope>
    <source>
        <strain evidence="3 4">GIHE-NHR1</strain>
    </source>
</reference>
<feature type="transmembrane region" description="Helical" evidence="1">
    <location>
        <begin position="12"/>
        <end position="37"/>
    </location>
</feature>
<keyword evidence="1" id="KW-0472">Membrane</keyword>
<dbReference type="InterPro" id="IPR029787">
    <property type="entry name" value="Nucleotide_cyclase"/>
</dbReference>
<keyword evidence="4" id="KW-1185">Reference proteome</keyword>
<gene>
    <name evidence="3" type="ORF">HC246_23455</name>
</gene>
<feature type="transmembrane region" description="Helical" evidence="1">
    <location>
        <begin position="49"/>
        <end position="66"/>
    </location>
</feature>
<evidence type="ECO:0000313" key="3">
    <source>
        <dbReference type="EMBL" id="NMF60900.1"/>
    </source>
</evidence>
<dbReference type="PROSITE" id="PS50887">
    <property type="entry name" value="GGDEF"/>
    <property type="match status" value="1"/>
</dbReference>
<organism evidence="3 4">
    <name type="scientific">Pseudanabaena yagii GIHE-NHR1</name>
    <dbReference type="NCBI Taxonomy" id="2722753"/>
    <lineage>
        <taxon>Bacteria</taxon>
        <taxon>Bacillati</taxon>
        <taxon>Cyanobacteriota</taxon>
        <taxon>Cyanophyceae</taxon>
        <taxon>Pseudanabaenales</taxon>
        <taxon>Pseudanabaenaceae</taxon>
        <taxon>Pseudanabaena</taxon>
        <taxon>Pseudanabaena yagii</taxon>
    </lineage>
</organism>
<feature type="domain" description="GGDEF" evidence="2">
    <location>
        <begin position="236"/>
        <end position="364"/>
    </location>
</feature>
<evidence type="ECO:0000313" key="4">
    <source>
        <dbReference type="Proteomes" id="UP000738376"/>
    </source>
</evidence>
<dbReference type="CDD" id="cd01949">
    <property type="entry name" value="GGDEF"/>
    <property type="match status" value="1"/>
</dbReference>
<dbReference type="SMART" id="SM00267">
    <property type="entry name" value="GGDEF"/>
    <property type="match status" value="1"/>
</dbReference>
<accession>A0ABX1M121</accession>
<feature type="transmembrane region" description="Helical" evidence="1">
    <location>
        <begin position="109"/>
        <end position="127"/>
    </location>
</feature>
<name>A0ABX1M121_9CYAN</name>
<keyword evidence="1" id="KW-1133">Transmembrane helix</keyword>
<evidence type="ECO:0000259" key="2">
    <source>
        <dbReference type="PROSITE" id="PS50887"/>
    </source>
</evidence>
<dbReference type="RefSeq" id="WP_169365828.1">
    <property type="nucleotide sequence ID" value="NZ_JAAVJL010000004.1"/>
</dbReference>
<protein>
    <submittedName>
        <fullName evidence="3">GGDEF domain-containing protein</fullName>
    </submittedName>
</protein>
<dbReference type="Proteomes" id="UP000738376">
    <property type="component" value="Unassembled WGS sequence"/>
</dbReference>
<dbReference type="PANTHER" id="PTHR45138:SF9">
    <property type="entry name" value="DIGUANYLATE CYCLASE DGCM-RELATED"/>
    <property type="match status" value="1"/>
</dbReference>
<dbReference type="EMBL" id="JAAVJL010000004">
    <property type="protein sequence ID" value="NMF60900.1"/>
    <property type="molecule type" value="Genomic_DNA"/>
</dbReference>
<feature type="transmembrane region" description="Helical" evidence="1">
    <location>
        <begin position="78"/>
        <end position="103"/>
    </location>
</feature>
<dbReference type="InterPro" id="IPR000160">
    <property type="entry name" value="GGDEF_dom"/>
</dbReference>
<evidence type="ECO:0000256" key="1">
    <source>
        <dbReference type="SAM" id="Phobius"/>
    </source>
</evidence>
<feature type="transmembrane region" description="Helical" evidence="1">
    <location>
        <begin position="134"/>
        <end position="153"/>
    </location>
</feature>
<dbReference type="NCBIfam" id="TIGR00254">
    <property type="entry name" value="GGDEF"/>
    <property type="match status" value="1"/>
</dbReference>
<dbReference type="InterPro" id="IPR043128">
    <property type="entry name" value="Rev_trsase/Diguanyl_cyclase"/>
</dbReference>
<dbReference type="SUPFAM" id="SSF55073">
    <property type="entry name" value="Nucleotide cyclase"/>
    <property type="match status" value="1"/>
</dbReference>